<dbReference type="Pfam" id="PF13493">
    <property type="entry name" value="DUF4118"/>
    <property type="match status" value="1"/>
</dbReference>
<evidence type="ECO:0000256" key="5">
    <source>
        <dbReference type="ARBA" id="ARBA00022679"/>
    </source>
</evidence>
<dbReference type="Proteomes" id="UP001595912">
    <property type="component" value="Unassembled WGS sequence"/>
</dbReference>
<evidence type="ECO:0000256" key="3">
    <source>
        <dbReference type="ARBA" id="ARBA00012438"/>
    </source>
</evidence>
<evidence type="ECO:0000256" key="1">
    <source>
        <dbReference type="ARBA" id="ARBA00000085"/>
    </source>
</evidence>
<evidence type="ECO:0000313" key="16">
    <source>
        <dbReference type="EMBL" id="MFC5003619.1"/>
    </source>
</evidence>
<dbReference type="SMART" id="SM00065">
    <property type="entry name" value="GAF"/>
    <property type="match status" value="1"/>
</dbReference>
<name>A0ABV9W5I2_9ACTN</name>
<evidence type="ECO:0000256" key="9">
    <source>
        <dbReference type="ARBA" id="ARBA00022840"/>
    </source>
</evidence>
<dbReference type="InterPro" id="IPR029016">
    <property type="entry name" value="GAF-like_dom_sf"/>
</dbReference>
<feature type="transmembrane region" description="Helical" evidence="13">
    <location>
        <begin position="97"/>
        <end position="117"/>
    </location>
</feature>
<organism evidence="16 17">
    <name type="scientific">Dactylosporangium cerinum</name>
    <dbReference type="NCBI Taxonomy" id="1434730"/>
    <lineage>
        <taxon>Bacteria</taxon>
        <taxon>Bacillati</taxon>
        <taxon>Actinomycetota</taxon>
        <taxon>Actinomycetes</taxon>
        <taxon>Micromonosporales</taxon>
        <taxon>Micromonosporaceae</taxon>
        <taxon>Dactylosporangium</taxon>
    </lineage>
</organism>
<dbReference type="InterPro" id="IPR025201">
    <property type="entry name" value="KdpD_TM"/>
</dbReference>
<feature type="domain" description="GAF" evidence="14">
    <location>
        <begin position="263"/>
        <end position="411"/>
    </location>
</feature>
<dbReference type="SMART" id="SM00387">
    <property type="entry name" value="HATPase_c"/>
    <property type="match status" value="1"/>
</dbReference>
<sequence length="624" mass="65730">MSARLMALLLSQKRPPIEVGLITALMLIAVQTVALLPFRGGPGDDARSVAYLCGVLVVSSMWGAWLGVLTAVASAIVFNYFYVAPFWSLNLTTRHDLQTVAVFIVAGLFTTFVANLARSRAVEASERRQEADLAAELAHRMLRADDLRSTLGPASQRLAEAFELRSAAIKLQAVPGDEQWAEFPLWDGATPLGTLLIPADAPDRTRERLRQRVVPSLESLLGAAREREGITDSLTAARVEATGLAAEQASLRRVATLVAHGAAPAEVFDAVTAELCQLLGPYGTGLIRYEPDYTGTLVSGRSEPGVGEMPTGTRLRLDDNCLSGRIRRTGRPAAASYDNAAAGTTAAVLRALGIRSGVGVPVVVEGRLWGAAVVSTTKTTPITAAVRARLADFTELVAAAIANADSRAQLTASRARIVAATDEARRRLERDLHDGAQQRLISLGLQTRTLQATLPPGCDVAQEGLTEIATGLTSACEDLREISRGIHPAMLSKGGLGPALRSLARRSALPVELALDIDRRLPERVEVTTYYVVSEALTNAAKHAQATVVHVDTAATDAILRLSIRDDGVGGAGIGRGSGLIGLQDRIETVGGHLEIVSPAGSGTTILVTIPIDANVPPAAGSSP</sequence>
<dbReference type="RefSeq" id="WP_380122761.1">
    <property type="nucleotide sequence ID" value="NZ_JBHSIU010000054.1"/>
</dbReference>
<evidence type="ECO:0000256" key="11">
    <source>
        <dbReference type="ARBA" id="ARBA00023012"/>
    </source>
</evidence>
<dbReference type="InterPro" id="IPR038318">
    <property type="entry name" value="KdpD_sf"/>
</dbReference>
<dbReference type="EMBL" id="JBHSIU010000054">
    <property type="protein sequence ID" value="MFC5003619.1"/>
    <property type="molecule type" value="Genomic_DNA"/>
</dbReference>
<dbReference type="EC" id="2.7.13.3" evidence="3"/>
<gene>
    <name evidence="16" type="ORF">ACFPIJ_38075</name>
</gene>
<evidence type="ECO:0000256" key="8">
    <source>
        <dbReference type="ARBA" id="ARBA00022777"/>
    </source>
</evidence>
<keyword evidence="12 13" id="KW-0472">Membrane</keyword>
<feature type="transmembrane region" description="Helical" evidence="13">
    <location>
        <begin position="20"/>
        <end position="38"/>
    </location>
</feature>
<evidence type="ECO:0000256" key="10">
    <source>
        <dbReference type="ARBA" id="ARBA00022989"/>
    </source>
</evidence>
<dbReference type="Gene3D" id="3.30.565.10">
    <property type="entry name" value="Histidine kinase-like ATPase, C-terminal domain"/>
    <property type="match status" value="1"/>
</dbReference>
<keyword evidence="10 13" id="KW-1133">Transmembrane helix</keyword>
<accession>A0ABV9W5I2</accession>
<dbReference type="PANTHER" id="PTHR24421:SF10">
    <property type="entry name" value="NITRATE_NITRITE SENSOR PROTEIN NARQ"/>
    <property type="match status" value="1"/>
</dbReference>
<feature type="transmembrane region" description="Helical" evidence="13">
    <location>
        <begin position="50"/>
        <end position="77"/>
    </location>
</feature>
<keyword evidence="5" id="KW-0808">Transferase</keyword>
<dbReference type="InterPro" id="IPR003594">
    <property type="entry name" value="HATPase_dom"/>
</dbReference>
<dbReference type="Gene3D" id="3.30.450.40">
    <property type="match status" value="1"/>
</dbReference>
<dbReference type="InterPro" id="IPR003018">
    <property type="entry name" value="GAF"/>
</dbReference>
<comment type="subcellular location">
    <subcellularLocation>
        <location evidence="2">Membrane</location>
        <topology evidence="2">Multi-pass membrane protein</topology>
    </subcellularLocation>
</comment>
<dbReference type="Gene3D" id="1.20.5.1930">
    <property type="match status" value="1"/>
</dbReference>
<keyword evidence="8" id="KW-0418">Kinase</keyword>
<evidence type="ECO:0000256" key="7">
    <source>
        <dbReference type="ARBA" id="ARBA00022741"/>
    </source>
</evidence>
<evidence type="ECO:0000259" key="14">
    <source>
        <dbReference type="SMART" id="SM00065"/>
    </source>
</evidence>
<comment type="catalytic activity">
    <reaction evidence="1">
        <text>ATP + protein L-histidine = ADP + protein N-phospho-L-histidine.</text>
        <dbReference type="EC" id="2.7.13.3"/>
    </reaction>
</comment>
<evidence type="ECO:0000259" key="15">
    <source>
        <dbReference type="SMART" id="SM00387"/>
    </source>
</evidence>
<evidence type="ECO:0000256" key="6">
    <source>
        <dbReference type="ARBA" id="ARBA00022692"/>
    </source>
</evidence>
<protein>
    <recommendedName>
        <fullName evidence="3">histidine kinase</fullName>
        <ecNumber evidence="3">2.7.13.3</ecNumber>
    </recommendedName>
</protein>
<proteinExistence type="predicted"/>
<keyword evidence="4" id="KW-0597">Phosphoprotein</keyword>
<dbReference type="CDD" id="cd16917">
    <property type="entry name" value="HATPase_UhpB-NarQ-NarX-like"/>
    <property type="match status" value="1"/>
</dbReference>
<evidence type="ECO:0000256" key="4">
    <source>
        <dbReference type="ARBA" id="ARBA00022553"/>
    </source>
</evidence>
<dbReference type="Pfam" id="PF01590">
    <property type="entry name" value="GAF"/>
    <property type="match status" value="1"/>
</dbReference>
<keyword evidence="6 13" id="KW-0812">Transmembrane</keyword>
<dbReference type="InterPro" id="IPR036890">
    <property type="entry name" value="HATPase_C_sf"/>
</dbReference>
<dbReference type="InterPro" id="IPR050482">
    <property type="entry name" value="Sensor_HK_TwoCompSys"/>
</dbReference>
<dbReference type="Gene3D" id="1.20.120.620">
    <property type="entry name" value="Backbone structure of the membrane domain of e. Coli histidine kinase receptor kdpd"/>
    <property type="match status" value="1"/>
</dbReference>
<evidence type="ECO:0000256" key="12">
    <source>
        <dbReference type="ARBA" id="ARBA00023136"/>
    </source>
</evidence>
<dbReference type="SUPFAM" id="SSF55781">
    <property type="entry name" value="GAF domain-like"/>
    <property type="match status" value="1"/>
</dbReference>
<feature type="domain" description="Histidine kinase/HSP90-like ATPase" evidence="15">
    <location>
        <begin position="524"/>
        <end position="614"/>
    </location>
</feature>
<dbReference type="SUPFAM" id="SSF55874">
    <property type="entry name" value="ATPase domain of HSP90 chaperone/DNA topoisomerase II/histidine kinase"/>
    <property type="match status" value="1"/>
</dbReference>
<reference evidence="17" key="1">
    <citation type="journal article" date="2019" name="Int. J. Syst. Evol. Microbiol.">
        <title>The Global Catalogue of Microorganisms (GCM) 10K type strain sequencing project: providing services to taxonomists for standard genome sequencing and annotation.</title>
        <authorList>
            <consortium name="The Broad Institute Genomics Platform"/>
            <consortium name="The Broad Institute Genome Sequencing Center for Infectious Disease"/>
            <person name="Wu L."/>
            <person name="Ma J."/>
        </authorList>
    </citation>
    <scope>NUCLEOTIDE SEQUENCE [LARGE SCALE GENOMIC DNA]</scope>
    <source>
        <strain evidence="17">CGMCC 4.7152</strain>
    </source>
</reference>
<comment type="caution">
    <text evidence="16">The sequence shown here is derived from an EMBL/GenBank/DDBJ whole genome shotgun (WGS) entry which is preliminary data.</text>
</comment>
<keyword evidence="9" id="KW-0067">ATP-binding</keyword>
<evidence type="ECO:0000313" key="17">
    <source>
        <dbReference type="Proteomes" id="UP001595912"/>
    </source>
</evidence>
<keyword evidence="11" id="KW-0902">Two-component regulatory system</keyword>
<evidence type="ECO:0000256" key="2">
    <source>
        <dbReference type="ARBA" id="ARBA00004141"/>
    </source>
</evidence>
<keyword evidence="7" id="KW-0547">Nucleotide-binding</keyword>
<dbReference type="Pfam" id="PF07730">
    <property type="entry name" value="HisKA_3"/>
    <property type="match status" value="1"/>
</dbReference>
<evidence type="ECO:0000256" key="13">
    <source>
        <dbReference type="SAM" id="Phobius"/>
    </source>
</evidence>
<dbReference type="InterPro" id="IPR011712">
    <property type="entry name" value="Sig_transdc_His_kin_sub3_dim/P"/>
</dbReference>
<dbReference type="Pfam" id="PF02518">
    <property type="entry name" value="HATPase_c"/>
    <property type="match status" value="1"/>
</dbReference>
<keyword evidence="17" id="KW-1185">Reference proteome</keyword>
<dbReference type="PANTHER" id="PTHR24421">
    <property type="entry name" value="NITRATE/NITRITE SENSOR PROTEIN NARX-RELATED"/>
    <property type="match status" value="1"/>
</dbReference>